<evidence type="ECO:0000313" key="2">
    <source>
        <dbReference type="EMBL" id="CAG7837304.1"/>
    </source>
</evidence>
<evidence type="ECO:0000313" key="3">
    <source>
        <dbReference type="Proteomes" id="UP000708208"/>
    </source>
</evidence>
<organism evidence="2 3">
    <name type="scientific">Allacma fusca</name>
    <dbReference type="NCBI Taxonomy" id="39272"/>
    <lineage>
        <taxon>Eukaryota</taxon>
        <taxon>Metazoa</taxon>
        <taxon>Ecdysozoa</taxon>
        <taxon>Arthropoda</taxon>
        <taxon>Hexapoda</taxon>
        <taxon>Collembola</taxon>
        <taxon>Symphypleona</taxon>
        <taxon>Sminthuridae</taxon>
        <taxon>Allacma</taxon>
    </lineage>
</organism>
<feature type="non-terminal residue" evidence="2">
    <location>
        <position position="1"/>
    </location>
</feature>
<sequence length="74" mass="8432">PHQRKKNLGWVKAQVVRRENMKRKKLMEETATAAKSNALQNSDDTDFCTNSLEELSSNDISMQPEDPLIAEENT</sequence>
<dbReference type="AlphaFoldDB" id="A0A8J2LQY3"/>
<evidence type="ECO:0000256" key="1">
    <source>
        <dbReference type="SAM" id="MobiDB-lite"/>
    </source>
</evidence>
<protein>
    <submittedName>
        <fullName evidence="2">Uncharacterized protein</fullName>
    </submittedName>
</protein>
<gene>
    <name evidence="2" type="ORF">AFUS01_LOCUS46437</name>
</gene>
<dbReference type="EMBL" id="CAJVCH010571365">
    <property type="protein sequence ID" value="CAG7837304.1"/>
    <property type="molecule type" value="Genomic_DNA"/>
</dbReference>
<dbReference type="Proteomes" id="UP000708208">
    <property type="component" value="Unassembled WGS sequence"/>
</dbReference>
<accession>A0A8J2LQY3</accession>
<keyword evidence="3" id="KW-1185">Reference proteome</keyword>
<feature type="region of interest" description="Disordered" evidence="1">
    <location>
        <begin position="26"/>
        <end position="74"/>
    </location>
</feature>
<feature type="compositionally biased region" description="Polar residues" evidence="1">
    <location>
        <begin position="33"/>
        <end position="61"/>
    </location>
</feature>
<reference evidence="2" key="1">
    <citation type="submission" date="2021-06" db="EMBL/GenBank/DDBJ databases">
        <authorList>
            <person name="Hodson N. C."/>
            <person name="Mongue J. A."/>
            <person name="Jaron S. K."/>
        </authorList>
    </citation>
    <scope>NUCLEOTIDE SEQUENCE</scope>
</reference>
<proteinExistence type="predicted"/>
<comment type="caution">
    <text evidence="2">The sequence shown here is derived from an EMBL/GenBank/DDBJ whole genome shotgun (WGS) entry which is preliminary data.</text>
</comment>
<name>A0A8J2LQY3_9HEXA</name>